<dbReference type="Proteomes" id="UP000692954">
    <property type="component" value="Unassembled WGS sequence"/>
</dbReference>
<dbReference type="InterPro" id="IPR050357">
    <property type="entry name" value="Arrestin_domain-protein"/>
</dbReference>
<sequence>MSKPILFQFNDAVTLAGEQITGFCYVRIPLDMPKVQIVLTFQTKEYSKVLEKKQIPYDESNPQMIPEKLIEKKQSVQITLDSPIGQQKYAQKKYELNGNLLYRIFRYYGTHDSFIYTQELYNGSVKAGDYKFNFNIPTQFNMPSSFQYKSNDGQKQGKCGYMVTLKIDSPEEARTIMTESTDVYLNSRFKETEQFRQLEGNIVHFLCLNSGAVELSVKLKTNKFTPGDRITVEYSVDNTRSQRPINRIEARVINKLIFIDNDEVERIIEDLVVVSQQWNGLSAGQNKDRILSILELPKELKASLKTNTIKNQYFFQLEAIVDSFLTWLSVPVICQIPIHIQELQMLPRINLDGWNLVSNLNVSIGNFPNVSIEQSYIP</sequence>
<accession>A0A8S1R9U7</accession>
<dbReference type="Pfam" id="PF02752">
    <property type="entry name" value="Arrestin_C"/>
    <property type="match status" value="1"/>
</dbReference>
<evidence type="ECO:0000313" key="3">
    <source>
        <dbReference type="Proteomes" id="UP000692954"/>
    </source>
</evidence>
<dbReference type="GO" id="GO:0005737">
    <property type="term" value="C:cytoplasm"/>
    <property type="evidence" value="ECO:0007669"/>
    <property type="project" value="TreeGrafter"/>
</dbReference>
<feature type="domain" description="Arrestin C-terminal-like" evidence="1">
    <location>
        <begin position="209"/>
        <end position="343"/>
    </location>
</feature>
<dbReference type="InterPro" id="IPR011022">
    <property type="entry name" value="Arrestin_C-like"/>
</dbReference>
<reference evidence="2" key="1">
    <citation type="submission" date="2021-01" db="EMBL/GenBank/DDBJ databases">
        <authorList>
            <consortium name="Genoscope - CEA"/>
            <person name="William W."/>
        </authorList>
    </citation>
    <scope>NUCLEOTIDE SEQUENCE</scope>
</reference>
<dbReference type="AlphaFoldDB" id="A0A8S1R9U7"/>
<dbReference type="PANTHER" id="PTHR11188">
    <property type="entry name" value="ARRESTIN DOMAIN CONTAINING PROTEIN"/>
    <property type="match status" value="1"/>
</dbReference>
<organism evidence="2 3">
    <name type="scientific">Paramecium sonneborni</name>
    <dbReference type="NCBI Taxonomy" id="65129"/>
    <lineage>
        <taxon>Eukaryota</taxon>
        <taxon>Sar</taxon>
        <taxon>Alveolata</taxon>
        <taxon>Ciliophora</taxon>
        <taxon>Intramacronucleata</taxon>
        <taxon>Oligohymenophorea</taxon>
        <taxon>Peniculida</taxon>
        <taxon>Parameciidae</taxon>
        <taxon>Paramecium</taxon>
    </lineage>
</organism>
<dbReference type="OrthoDB" id="2333384at2759"/>
<proteinExistence type="predicted"/>
<comment type="caution">
    <text evidence="2">The sequence shown here is derived from an EMBL/GenBank/DDBJ whole genome shotgun (WGS) entry which is preliminary data.</text>
</comment>
<name>A0A8S1R9U7_9CILI</name>
<evidence type="ECO:0000259" key="1">
    <source>
        <dbReference type="SMART" id="SM01017"/>
    </source>
</evidence>
<gene>
    <name evidence="2" type="ORF">PSON_ATCC_30995.1.T1480099</name>
</gene>
<dbReference type="SMART" id="SM01017">
    <property type="entry name" value="Arrestin_C"/>
    <property type="match status" value="1"/>
</dbReference>
<dbReference type="GO" id="GO:0015031">
    <property type="term" value="P:protein transport"/>
    <property type="evidence" value="ECO:0007669"/>
    <property type="project" value="TreeGrafter"/>
</dbReference>
<dbReference type="PANTHER" id="PTHR11188:SF17">
    <property type="entry name" value="FI21816P1"/>
    <property type="match status" value="1"/>
</dbReference>
<dbReference type="EMBL" id="CAJJDN010000148">
    <property type="protein sequence ID" value="CAD8124002.1"/>
    <property type="molecule type" value="Genomic_DNA"/>
</dbReference>
<keyword evidence="3" id="KW-1185">Reference proteome</keyword>
<evidence type="ECO:0000313" key="2">
    <source>
        <dbReference type="EMBL" id="CAD8124002.1"/>
    </source>
</evidence>
<protein>
    <recommendedName>
        <fullName evidence="1">Arrestin C-terminal-like domain-containing protein</fullName>
    </recommendedName>
</protein>